<name>A0A6J4H3S2_9ACTN</name>
<organism evidence="2">
    <name type="scientific">uncultured Acidimicrobiales bacterium</name>
    <dbReference type="NCBI Taxonomy" id="310071"/>
    <lineage>
        <taxon>Bacteria</taxon>
        <taxon>Bacillati</taxon>
        <taxon>Actinomycetota</taxon>
        <taxon>Acidimicrobiia</taxon>
        <taxon>Acidimicrobiales</taxon>
        <taxon>environmental samples</taxon>
    </lineage>
</organism>
<reference evidence="2" key="1">
    <citation type="submission" date="2020-02" db="EMBL/GenBank/DDBJ databases">
        <authorList>
            <person name="Meier V. D."/>
        </authorList>
    </citation>
    <scope>NUCLEOTIDE SEQUENCE</scope>
    <source>
        <strain evidence="2">AVDCRST_MAG76</strain>
    </source>
</reference>
<accession>A0A6J4H3S2</accession>
<dbReference type="EMBL" id="CADCSZ010000011">
    <property type="protein sequence ID" value="CAA9212042.1"/>
    <property type="molecule type" value="Genomic_DNA"/>
</dbReference>
<evidence type="ECO:0000259" key="1">
    <source>
        <dbReference type="Pfam" id="PF18480"/>
    </source>
</evidence>
<proteinExistence type="predicted"/>
<sequence>MRFLVDQNLSLAVAEGLGAAGHDAVHTEALGLARADDEVVLQRAQAEDRVVVSADTDFGDLLVLHGSRKPSIVLIRRPRERRAKQVLALLLPNLPVVEDDLLRGRHRRAEQ</sequence>
<dbReference type="Pfam" id="PF18480">
    <property type="entry name" value="DUF5615"/>
    <property type="match status" value="1"/>
</dbReference>
<feature type="domain" description="DUF5615" evidence="1">
    <location>
        <begin position="1"/>
        <end position="106"/>
    </location>
</feature>
<protein>
    <recommendedName>
        <fullName evidence="1">DUF5615 domain-containing protein</fullName>
    </recommendedName>
</protein>
<dbReference type="AlphaFoldDB" id="A0A6J4H3S2"/>
<evidence type="ECO:0000313" key="2">
    <source>
        <dbReference type="EMBL" id="CAA9212042.1"/>
    </source>
</evidence>
<gene>
    <name evidence="2" type="ORF">AVDCRST_MAG76-172</name>
</gene>
<dbReference type="InterPro" id="IPR041049">
    <property type="entry name" value="DUF5615"/>
</dbReference>